<dbReference type="GeneID" id="73047248"/>
<reference evidence="1 2" key="1">
    <citation type="journal article" date="2019" name="Int. J. Syst. Evol. Microbiol.">
        <title>The Global Catalogue of Microorganisms (GCM) 10K type strain sequencing project: providing services to taxonomists for standard genome sequencing and annotation.</title>
        <authorList>
            <consortium name="The Broad Institute Genomics Platform"/>
            <consortium name="The Broad Institute Genome Sequencing Center for Infectious Disease"/>
            <person name="Wu L."/>
            <person name="Ma J."/>
        </authorList>
    </citation>
    <scope>NUCLEOTIDE SEQUENCE [LARGE SCALE GENOMIC DNA]</scope>
    <source>
        <strain evidence="1 2">XZYJ18</strain>
    </source>
</reference>
<evidence type="ECO:0000313" key="1">
    <source>
        <dbReference type="EMBL" id="MFC4823614.1"/>
    </source>
</evidence>
<comment type="caution">
    <text evidence="1">The sequence shown here is derived from an EMBL/GenBank/DDBJ whole genome shotgun (WGS) entry which is preliminary data.</text>
</comment>
<keyword evidence="2" id="KW-1185">Reference proteome</keyword>
<evidence type="ECO:0000313" key="2">
    <source>
        <dbReference type="Proteomes" id="UP001595945"/>
    </source>
</evidence>
<dbReference type="InterPro" id="IPR006311">
    <property type="entry name" value="TAT_signal"/>
</dbReference>
<accession>A0ABD5PYR8</accession>
<protein>
    <submittedName>
        <fullName evidence="1">Uncharacterized protein</fullName>
    </submittedName>
</protein>
<dbReference type="EMBL" id="JBHSHT010000001">
    <property type="protein sequence ID" value="MFC4823614.1"/>
    <property type="molecule type" value="Genomic_DNA"/>
</dbReference>
<sequence>MPSELSRRTLLGGFAVGGTAASVAGYRFLPPDILPAPILEERTKRRSVPEVDTSLPVAPEALESSRAHLREVVDRAAAAWENVDESDVDSEQEEFDRGLESSLEIGREQLAETEGADPTTDALSALRYGVNRAAWSLAAAKAISEAYDLGTLRRRSKRLLGEIDDFVASTSYEVADPRRGLAYCYRTERAIHSARLKADNVPGEDADESDIHQRGVVEAIRSLAQGRRWLSDAKAVYHAHRSNVADAGRITDLEPHLDRTRREFADRIDGLLLDRTTAIERYFPDDGGEGPRERATNELFNNGYSSAGARPPTGRLRSGLLALAAVEHAKALQHARGFTSAMERLDSAFADGGVGMALAARTKREATDRLRRLLADADDPITRELAARPREEIAIGDWPLGVNPQFESEYPHAEAYAMYLLAAENLERTSEIRDALLP</sequence>
<name>A0ABD5PYR8_9EURY</name>
<dbReference type="RefSeq" id="WP_254270204.1">
    <property type="nucleotide sequence ID" value="NZ_CP100401.1"/>
</dbReference>
<gene>
    <name evidence="1" type="ORF">ACFO9K_05015</name>
</gene>
<dbReference type="Proteomes" id="UP001595945">
    <property type="component" value="Unassembled WGS sequence"/>
</dbReference>
<dbReference type="PROSITE" id="PS51318">
    <property type="entry name" value="TAT"/>
    <property type="match status" value="1"/>
</dbReference>
<organism evidence="1 2">
    <name type="scientific">Halorussus aquaticus</name>
    <dbReference type="NCBI Taxonomy" id="2953748"/>
    <lineage>
        <taxon>Archaea</taxon>
        <taxon>Methanobacteriati</taxon>
        <taxon>Methanobacteriota</taxon>
        <taxon>Stenosarchaea group</taxon>
        <taxon>Halobacteria</taxon>
        <taxon>Halobacteriales</taxon>
        <taxon>Haladaptataceae</taxon>
        <taxon>Halorussus</taxon>
    </lineage>
</organism>
<proteinExistence type="predicted"/>
<dbReference type="AlphaFoldDB" id="A0ABD5PYR8"/>